<dbReference type="Proteomes" id="UP000016943">
    <property type="component" value="Chromosome"/>
</dbReference>
<feature type="transmembrane region" description="Helical" evidence="1">
    <location>
        <begin position="54"/>
        <end position="81"/>
    </location>
</feature>
<dbReference type="KEGG" id="caz:CARG_01045"/>
<proteinExistence type="predicted"/>
<keyword evidence="1" id="KW-1133">Transmembrane helix</keyword>
<keyword evidence="1" id="KW-0472">Membrane</keyword>
<dbReference type="AlphaFoldDB" id="U3GWQ2"/>
<dbReference type="eggNOG" id="ENOG5031R6I">
    <property type="taxonomic scope" value="Bacteria"/>
</dbReference>
<dbReference type="HOGENOM" id="CLU_1508167_0_0_11"/>
<feature type="transmembrane region" description="Helical" evidence="1">
    <location>
        <begin position="129"/>
        <end position="149"/>
    </location>
</feature>
<evidence type="ECO:0000256" key="1">
    <source>
        <dbReference type="SAM" id="Phobius"/>
    </source>
</evidence>
<sequence length="178" mass="18642">MLGAASAVFVWLAIALNTLLVGSAPWLAYPAPTPMFWGTIAAVLLIRRDGMATLTGFIAALIGFGATALAAGLFVELTFFLGRRLLIVKDRAIFNSSTLTWAMCAGGSAGLCIGLTILMMSAARDALPFHLIVLGIVVKIVLGVLYGAISHFIARKIFEAGVNPQGLRVSALLDPARG</sequence>
<accession>U3GWQ2</accession>
<keyword evidence="1" id="KW-0812">Transmembrane</keyword>
<evidence type="ECO:0000313" key="2">
    <source>
        <dbReference type="EMBL" id="AGU14406.1"/>
    </source>
</evidence>
<feature type="transmembrane region" description="Helical" evidence="1">
    <location>
        <begin position="101"/>
        <end position="123"/>
    </location>
</feature>
<dbReference type="PATRIC" id="fig|1348662.3.peg.203"/>
<dbReference type="STRING" id="1348662.CARG_01045"/>
<gene>
    <name evidence="2" type="ORF">CARG_01045</name>
</gene>
<dbReference type="EMBL" id="CP006365">
    <property type="protein sequence ID" value="AGU14406.1"/>
    <property type="molecule type" value="Genomic_DNA"/>
</dbReference>
<organism evidence="2 3">
    <name type="scientific">Corynebacterium argentoratense DSM 44202</name>
    <dbReference type="NCBI Taxonomy" id="1348662"/>
    <lineage>
        <taxon>Bacteria</taxon>
        <taxon>Bacillati</taxon>
        <taxon>Actinomycetota</taxon>
        <taxon>Actinomycetes</taxon>
        <taxon>Mycobacteriales</taxon>
        <taxon>Corynebacteriaceae</taxon>
        <taxon>Corynebacterium</taxon>
    </lineage>
</organism>
<keyword evidence="3" id="KW-1185">Reference proteome</keyword>
<evidence type="ECO:0000313" key="3">
    <source>
        <dbReference type="Proteomes" id="UP000016943"/>
    </source>
</evidence>
<protein>
    <submittedName>
        <fullName evidence="2">Uncharacterized protein</fullName>
    </submittedName>
</protein>
<name>U3GWQ2_9CORY</name>
<reference evidence="2 3" key="1">
    <citation type="journal article" date="2013" name="Genome Announc.">
        <title>Whole-Genome Sequence of the Clinical Strain Corynebacterium argentoratense DSM 44202, Isolated from a Human Throat Specimen.</title>
        <authorList>
            <person name="Bomholt C."/>
            <person name="Glaub A."/>
            <person name="Gravermann K."/>
            <person name="Albersmeier A."/>
            <person name="Brinkrolf K."/>
            <person name="Ruckert C."/>
            <person name="Tauch A."/>
        </authorList>
    </citation>
    <scope>NUCLEOTIDE SEQUENCE [LARGE SCALE GENOMIC DNA]</scope>
    <source>
        <strain evidence="2">DSM 44202</strain>
    </source>
</reference>